<feature type="signal peptide" evidence="1">
    <location>
        <begin position="1"/>
        <end position="24"/>
    </location>
</feature>
<dbReference type="EMBL" id="LFKP01000007">
    <property type="protein sequence ID" value="OHV96988.1"/>
    <property type="molecule type" value="Genomic_DNA"/>
</dbReference>
<sequence length="188" mass="21468">MTTYSRIYGALAAAAFTVCTGAAAQAPMPKLVGEYNLLSSTTVPPSNWGYSKARVSIKQLDDHHLLILLACEWKREPKAVCGDYFYAQWRDDGLYLQDMNTFAMRLYFDPATRKLTIISRGADARQSVRHEVFGTTTAPLLDTALVRRMKREQSNADSKENRRVFGPYTKWDYQENRIEFQRQDLTAP</sequence>
<gene>
    <name evidence="2" type="ORF">AKG95_11730</name>
</gene>
<evidence type="ECO:0008006" key="4">
    <source>
        <dbReference type="Google" id="ProtNLM"/>
    </source>
</evidence>
<evidence type="ECO:0000313" key="3">
    <source>
        <dbReference type="Proteomes" id="UP000179840"/>
    </source>
</evidence>
<organism evidence="2 3">
    <name type="scientific">Janthinobacterium lividum</name>
    <dbReference type="NCBI Taxonomy" id="29581"/>
    <lineage>
        <taxon>Bacteria</taxon>
        <taxon>Pseudomonadati</taxon>
        <taxon>Pseudomonadota</taxon>
        <taxon>Betaproteobacteria</taxon>
        <taxon>Burkholderiales</taxon>
        <taxon>Oxalobacteraceae</taxon>
        <taxon>Janthinobacterium</taxon>
    </lineage>
</organism>
<keyword evidence="1" id="KW-0732">Signal</keyword>
<dbReference type="AlphaFoldDB" id="A0A1S1UA46"/>
<evidence type="ECO:0000313" key="2">
    <source>
        <dbReference type="EMBL" id="OHV96988.1"/>
    </source>
</evidence>
<comment type="caution">
    <text evidence="2">The sequence shown here is derived from an EMBL/GenBank/DDBJ whole genome shotgun (WGS) entry which is preliminary data.</text>
</comment>
<name>A0A1S1UA46_9BURK</name>
<feature type="chain" id="PRO_5010362784" description="Lipoprotein" evidence="1">
    <location>
        <begin position="25"/>
        <end position="188"/>
    </location>
</feature>
<reference evidence="2 3" key="1">
    <citation type="submission" date="2015-06" db="EMBL/GenBank/DDBJ databases">
        <title>Draft genome sequencing of a biphenyl-degrading bacterium, Janthinobacterium lividum MEG1.</title>
        <authorList>
            <person name="Shimodaira J."/>
            <person name="Hatta T."/>
        </authorList>
    </citation>
    <scope>NUCLEOTIDE SEQUENCE [LARGE SCALE GENOMIC DNA]</scope>
    <source>
        <strain evidence="2 3">MEG1</strain>
    </source>
</reference>
<dbReference type="Proteomes" id="UP000179840">
    <property type="component" value="Unassembled WGS sequence"/>
</dbReference>
<proteinExistence type="predicted"/>
<protein>
    <recommendedName>
        <fullName evidence="4">Lipoprotein</fullName>
    </recommendedName>
</protein>
<evidence type="ECO:0000256" key="1">
    <source>
        <dbReference type="SAM" id="SignalP"/>
    </source>
</evidence>
<accession>A0A1S1UA46</accession>